<accession>K1WUE6</accession>
<protein>
    <submittedName>
        <fullName evidence="2">Uncharacterized protein</fullName>
    </submittedName>
</protein>
<dbReference type="AlphaFoldDB" id="K1WUE6"/>
<feature type="compositionally biased region" description="Polar residues" evidence="1">
    <location>
        <begin position="68"/>
        <end position="79"/>
    </location>
</feature>
<dbReference type="Proteomes" id="UP000006753">
    <property type="component" value="Unassembled WGS sequence"/>
</dbReference>
<evidence type="ECO:0000313" key="3">
    <source>
        <dbReference type="Proteomes" id="UP000006753"/>
    </source>
</evidence>
<feature type="region of interest" description="Disordered" evidence="1">
    <location>
        <begin position="271"/>
        <end position="301"/>
    </location>
</feature>
<feature type="compositionally biased region" description="Low complexity" evidence="1">
    <location>
        <begin position="155"/>
        <end position="191"/>
    </location>
</feature>
<dbReference type="HOGENOM" id="CLU_068316_1_0_1"/>
<dbReference type="RefSeq" id="XP_007293972.1">
    <property type="nucleotide sequence ID" value="XM_007293910.1"/>
</dbReference>
<feature type="compositionally biased region" description="Basic and acidic residues" evidence="1">
    <location>
        <begin position="280"/>
        <end position="298"/>
    </location>
</feature>
<dbReference type="OMA" id="TAKMQRQ"/>
<keyword evidence="3" id="KW-1185">Reference proteome</keyword>
<dbReference type="GeneID" id="18762018"/>
<organism evidence="2 3">
    <name type="scientific">Marssonina brunnea f. sp. multigermtubi (strain MB_m1)</name>
    <name type="common">Marssonina leaf spot fungus</name>
    <dbReference type="NCBI Taxonomy" id="1072389"/>
    <lineage>
        <taxon>Eukaryota</taxon>
        <taxon>Fungi</taxon>
        <taxon>Dikarya</taxon>
        <taxon>Ascomycota</taxon>
        <taxon>Pezizomycotina</taxon>
        <taxon>Leotiomycetes</taxon>
        <taxon>Helotiales</taxon>
        <taxon>Drepanopezizaceae</taxon>
        <taxon>Drepanopeziza</taxon>
    </lineage>
</organism>
<sequence>MAPQSPAPKHHIQLQVQPLTTHWHNRSLSSLSATSETATFHSAHAHLQNMELRQLTFTSPSATQLPVFSSLSPKHSNSPTPLPSPKLESAPVRMDRQDSGYAETSPYPAAPGSRGTSTSSADGRRSPNSAVRPKRRTTDSSTTSSTRHQKKRASRSSNTRTSNSGSRPRFSSSHTSPYPTQQPYQFFQFPSLSDPSPPAPEVTAPVPAPPATVQYWTSDSTRRLEYAAIDAASQGVRGFLIKMVPDCILPEASRRPRFCEDDGDSDAGSVRRYRLAMPDESEKERAGVKGATGREGKKARPRAALLRRWTTFGGWSASMSGRR</sequence>
<feature type="compositionally biased region" description="Pro residues" evidence="1">
    <location>
        <begin position="195"/>
        <end position="210"/>
    </location>
</feature>
<reference evidence="2 3" key="1">
    <citation type="journal article" date="2012" name="BMC Genomics">
        <title>Sequencing the genome of Marssonina brunnea reveals fungus-poplar co-evolution.</title>
        <authorList>
            <person name="Zhu S."/>
            <person name="Cao Y.-Z."/>
            <person name="Jiang C."/>
            <person name="Tan B.-Y."/>
            <person name="Wang Z."/>
            <person name="Feng S."/>
            <person name="Zhang L."/>
            <person name="Su X.-H."/>
            <person name="Brejova B."/>
            <person name="Vinar T."/>
            <person name="Xu M."/>
            <person name="Wang M.-X."/>
            <person name="Zhang S.-G."/>
            <person name="Huang M.-R."/>
            <person name="Wu R."/>
            <person name="Zhou Y."/>
        </authorList>
    </citation>
    <scope>NUCLEOTIDE SEQUENCE [LARGE SCALE GENOMIC DNA]</scope>
    <source>
        <strain evidence="2 3">MB_m1</strain>
    </source>
</reference>
<evidence type="ECO:0000313" key="2">
    <source>
        <dbReference type="EMBL" id="EKD16072.1"/>
    </source>
</evidence>
<gene>
    <name evidence="2" type="ORF">MBM_06083</name>
</gene>
<dbReference type="eggNOG" id="ENOG502T27G">
    <property type="taxonomic scope" value="Eukaryota"/>
</dbReference>
<dbReference type="InParanoid" id="K1WUE6"/>
<proteinExistence type="predicted"/>
<dbReference type="EMBL" id="JH921440">
    <property type="protein sequence ID" value="EKD16072.1"/>
    <property type="molecule type" value="Genomic_DNA"/>
</dbReference>
<feature type="compositionally biased region" description="Polar residues" evidence="1">
    <location>
        <begin position="114"/>
        <end position="129"/>
    </location>
</feature>
<feature type="region of interest" description="Disordered" evidence="1">
    <location>
        <begin position="68"/>
        <end position="211"/>
    </location>
</feature>
<dbReference type="OrthoDB" id="5366332at2759"/>
<dbReference type="KEGG" id="mbe:MBM_06083"/>
<evidence type="ECO:0000256" key="1">
    <source>
        <dbReference type="SAM" id="MobiDB-lite"/>
    </source>
</evidence>
<name>K1WUE6_MARBU</name>